<comment type="caution">
    <text evidence="2">The sequence shown here is derived from an EMBL/GenBank/DDBJ whole genome shotgun (WGS) entry which is preliminary data.</text>
</comment>
<evidence type="ECO:0000313" key="2">
    <source>
        <dbReference type="EMBL" id="MEA5456939.1"/>
    </source>
</evidence>
<dbReference type="EMBL" id="JAYGGQ010000019">
    <property type="protein sequence ID" value="MEA5456939.1"/>
    <property type="molecule type" value="Genomic_DNA"/>
</dbReference>
<feature type="domain" description="DUF6998" evidence="1">
    <location>
        <begin position="23"/>
        <end position="162"/>
    </location>
</feature>
<evidence type="ECO:0000313" key="3">
    <source>
        <dbReference type="Proteomes" id="UP001304769"/>
    </source>
</evidence>
<organism evidence="2 3">
    <name type="scientific">Sinomonas terricola</name>
    <dbReference type="NCBI Taxonomy" id="3110330"/>
    <lineage>
        <taxon>Bacteria</taxon>
        <taxon>Bacillati</taxon>
        <taxon>Actinomycetota</taxon>
        <taxon>Actinomycetes</taxon>
        <taxon>Micrococcales</taxon>
        <taxon>Micrococcaceae</taxon>
        <taxon>Sinomonas</taxon>
    </lineage>
</organism>
<name>A0ABU5TB79_9MICC</name>
<protein>
    <recommendedName>
        <fullName evidence="1">DUF6998 domain-containing protein</fullName>
    </recommendedName>
</protein>
<dbReference type="RefSeq" id="WP_323280850.1">
    <property type="nucleotide sequence ID" value="NZ_JAYGGQ010000019.1"/>
</dbReference>
<proteinExistence type="predicted"/>
<reference evidence="2 3" key="1">
    <citation type="submission" date="2023-12" db="EMBL/GenBank/DDBJ databases">
        <title>Sinomonas terricola sp. nov, isolated from litchi orchard soil in Guangdong, PR China.</title>
        <authorList>
            <person name="Jiaxin W."/>
            <person name="Yang Z."/>
            <person name="Honghui Z."/>
        </authorList>
    </citation>
    <scope>NUCLEOTIDE SEQUENCE [LARGE SCALE GENOMIC DNA]</scope>
    <source>
        <strain evidence="2 3">JGH33</strain>
    </source>
</reference>
<sequence>MTTEPEDAAYEARTARTAALVDQLHQIVNELEALHPGRRFPLDGHLVGSIGEAAAEAEFALRLVRASSPGHDALAEDGRTVEIKATYGSSGVGLRSTSRDGAAALIVLRLSRRSDVPHEVIYNGSLARVLHAAGQVQSNGQARLGLSRLRELDATVPEAERVPRR</sequence>
<dbReference type="Proteomes" id="UP001304769">
    <property type="component" value="Unassembled WGS sequence"/>
</dbReference>
<dbReference type="InterPro" id="IPR054267">
    <property type="entry name" value="DUF6998"/>
</dbReference>
<dbReference type="Pfam" id="PF22522">
    <property type="entry name" value="DUF6998"/>
    <property type="match status" value="1"/>
</dbReference>
<keyword evidence="3" id="KW-1185">Reference proteome</keyword>
<gene>
    <name evidence="2" type="ORF">SPF06_19630</name>
</gene>
<evidence type="ECO:0000259" key="1">
    <source>
        <dbReference type="Pfam" id="PF22522"/>
    </source>
</evidence>
<accession>A0ABU5TB79</accession>